<keyword evidence="1" id="KW-0812">Transmembrane</keyword>
<sequence>MILGVDFWASYLMNYASIMGMVGRLLTINRRGLNMPLKIEFMPLSTEIMLGMYTQIGKKEA</sequence>
<evidence type="ECO:0000313" key="3">
    <source>
        <dbReference type="Proteomes" id="UP001327560"/>
    </source>
</evidence>
<dbReference type="EMBL" id="CP136895">
    <property type="protein sequence ID" value="WOL11292.1"/>
    <property type="molecule type" value="Genomic_DNA"/>
</dbReference>
<keyword evidence="1" id="KW-1133">Transmembrane helix</keyword>
<dbReference type="AlphaFoldDB" id="A0AAQ3KLQ8"/>
<accession>A0AAQ3KLQ8</accession>
<gene>
    <name evidence="2" type="ORF">Cni_G20054</name>
</gene>
<proteinExistence type="predicted"/>
<keyword evidence="3" id="KW-1185">Reference proteome</keyword>
<name>A0AAQ3KLQ8_9LILI</name>
<organism evidence="2 3">
    <name type="scientific">Canna indica</name>
    <name type="common">Indian-shot</name>
    <dbReference type="NCBI Taxonomy" id="4628"/>
    <lineage>
        <taxon>Eukaryota</taxon>
        <taxon>Viridiplantae</taxon>
        <taxon>Streptophyta</taxon>
        <taxon>Embryophyta</taxon>
        <taxon>Tracheophyta</taxon>
        <taxon>Spermatophyta</taxon>
        <taxon>Magnoliopsida</taxon>
        <taxon>Liliopsida</taxon>
        <taxon>Zingiberales</taxon>
        <taxon>Cannaceae</taxon>
        <taxon>Canna</taxon>
    </lineage>
</organism>
<keyword evidence="1" id="KW-0472">Membrane</keyword>
<feature type="transmembrane region" description="Helical" evidence="1">
    <location>
        <begin position="12"/>
        <end position="28"/>
    </location>
</feature>
<protein>
    <submittedName>
        <fullName evidence="2">Uncharacterized protein</fullName>
    </submittedName>
</protein>
<evidence type="ECO:0000256" key="1">
    <source>
        <dbReference type="SAM" id="Phobius"/>
    </source>
</evidence>
<evidence type="ECO:0000313" key="2">
    <source>
        <dbReference type="EMBL" id="WOL11292.1"/>
    </source>
</evidence>
<dbReference type="Proteomes" id="UP001327560">
    <property type="component" value="Chromosome 6"/>
</dbReference>
<reference evidence="2 3" key="1">
    <citation type="submission" date="2023-10" db="EMBL/GenBank/DDBJ databases">
        <title>Chromosome-scale genome assembly provides insights into flower coloration mechanisms of Canna indica.</title>
        <authorList>
            <person name="Li C."/>
        </authorList>
    </citation>
    <scope>NUCLEOTIDE SEQUENCE [LARGE SCALE GENOMIC DNA]</scope>
    <source>
        <tissue evidence="2">Flower</tissue>
    </source>
</reference>